<dbReference type="InterPro" id="IPR032259">
    <property type="entry name" value="HIBYL-CoA-H"/>
</dbReference>
<dbReference type="GO" id="GO:0003860">
    <property type="term" value="F:3-hydroxyisobutyryl-CoA hydrolase activity"/>
    <property type="evidence" value="ECO:0007669"/>
    <property type="project" value="UniProtKB-EC"/>
</dbReference>
<comment type="catalytic activity">
    <reaction evidence="1">
        <text>3-hydroxy-2-methylpropanoyl-CoA + H2O = 3-hydroxy-2-methylpropanoate + CoA + H(+)</text>
        <dbReference type="Rhea" id="RHEA:20888"/>
        <dbReference type="ChEBI" id="CHEBI:11805"/>
        <dbReference type="ChEBI" id="CHEBI:15377"/>
        <dbReference type="ChEBI" id="CHEBI:15378"/>
        <dbReference type="ChEBI" id="CHEBI:57287"/>
        <dbReference type="ChEBI" id="CHEBI:57340"/>
        <dbReference type="EC" id="3.1.2.4"/>
    </reaction>
</comment>
<evidence type="ECO:0000256" key="8">
    <source>
        <dbReference type="ARBA" id="ARBA00022801"/>
    </source>
</evidence>
<proteinExistence type="inferred from homology"/>
<evidence type="ECO:0000256" key="9">
    <source>
        <dbReference type="ARBA" id="ARBA00023128"/>
    </source>
</evidence>
<evidence type="ECO:0000256" key="5">
    <source>
        <dbReference type="ARBA" id="ARBA00011915"/>
    </source>
</evidence>
<protein>
    <recommendedName>
        <fullName evidence="6">3-hydroxyisobutyryl-CoA hydrolase, mitochondrial</fullName>
        <ecNumber evidence="5">3.1.2.4</ecNumber>
    </recommendedName>
    <alternativeName>
        <fullName evidence="11">3-hydroxyisobutyryl-coenzyme A hydrolase</fullName>
    </alternativeName>
</protein>
<dbReference type="GO" id="GO:0009083">
    <property type="term" value="P:branched-chain amino acid catabolic process"/>
    <property type="evidence" value="ECO:0007669"/>
    <property type="project" value="UniProtKB-KW"/>
</dbReference>
<evidence type="ECO:0000313" key="13">
    <source>
        <dbReference type="EMBL" id="KAL3317732.1"/>
    </source>
</evidence>
<dbReference type="PANTHER" id="PTHR43176:SF3">
    <property type="entry name" value="3-HYDROXYISOBUTYRYL-COA HYDROLASE, MITOCHONDRIAL"/>
    <property type="match status" value="1"/>
</dbReference>
<evidence type="ECO:0000259" key="12">
    <source>
        <dbReference type="Pfam" id="PF16113"/>
    </source>
</evidence>
<dbReference type="InterPro" id="IPR045004">
    <property type="entry name" value="ECH_dom"/>
</dbReference>
<keyword evidence="8" id="KW-0378">Hydrolase</keyword>
<evidence type="ECO:0000256" key="4">
    <source>
        <dbReference type="ARBA" id="ARBA00005254"/>
    </source>
</evidence>
<evidence type="ECO:0000256" key="3">
    <source>
        <dbReference type="ARBA" id="ARBA00005109"/>
    </source>
</evidence>
<dbReference type="Gene3D" id="3.90.226.10">
    <property type="entry name" value="2-enoyl-CoA Hydratase, Chain A, domain 1"/>
    <property type="match status" value="1"/>
</dbReference>
<feature type="domain" description="Enoyl-CoA hydratase/isomerase" evidence="12">
    <location>
        <begin position="36"/>
        <end position="378"/>
    </location>
</feature>
<reference evidence="13 14" key="1">
    <citation type="submission" date="2024-11" db="EMBL/GenBank/DDBJ databases">
        <title>Adaptive evolution of stress response genes in parasites aligns with host niche diversity.</title>
        <authorList>
            <person name="Hahn C."/>
            <person name="Resl P."/>
        </authorList>
    </citation>
    <scope>NUCLEOTIDE SEQUENCE [LARGE SCALE GENOMIC DNA]</scope>
    <source>
        <strain evidence="13">EGGRZ-B1_66</strain>
        <tissue evidence="13">Body</tissue>
    </source>
</reference>
<accession>A0ABD2QDX0</accession>
<dbReference type="InterPro" id="IPR029045">
    <property type="entry name" value="ClpP/crotonase-like_dom_sf"/>
</dbReference>
<dbReference type="EMBL" id="JBJKFK010000338">
    <property type="protein sequence ID" value="KAL3317732.1"/>
    <property type="molecule type" value="Genomic_DNA"/>
</dbReference>
<evidence type="ECO:0000256" key="2">
    <source>
        <dbReference type="ARBA" id="ARBA00004173"/>
    </source>
</evidence>
<evidence type="ECO:0000256" key="1">
    <source>
        <dbReference type="ARBA" id="ARBA00001709"/>
    </source>
</evidence>
<dbReference type="GO" id="GO:0005739">
    <property type="term" value="C:mitochondrion"/>
    <property type="evidence" value="ECO:0007669"/>
    <property type="project" value="UniProtKB-SubCell"/>
</dbReference>
<dbReference type="CDD" id="cd06558">
    <property type="entry name" value="crotonase-like"/>
    <property type="match status" value="1"/>
</dbReference>
<evidence type="ECO:0000256" key="6">
    <source>
        <dbReference type="ARBA" id="ARBA00016714"/>
    </source>
</evidence>
<keyword evidence="14" id="KW-1185">Reference proteome</keyword>
<gene>
    <name evidence="13" type="ORF">Ciccas_003609</name>
</gene>
<dbReference type="Proteomes" id="UP001626550">
    <property type="component" value="Unassembled WGS sequence"/>
</dbReference>
<dbReference type="EC" id="3.1.2.4" evidence="5"/>
<dbReference type="FunFam" id="3.90.226.10:FF:000026">
    <property type="entry name" value="3-hydroxyisobutyryl-CoA hydrolase, mitochondrial"/>
    <property type="match status" value="1"/>
</dbReference>
<evidence type="ECO:0000313" key="14">
    <source>
        <dbReference type="Proteomes" id="UP001626550"/>
    </source>
</evidence>
<evidence type="ECO:0000256" key="11">
    <source>
        <dbReference type="ARBA" id="ARBA00031181"/>
    </source>
</evidence>
<comment type="similarity">
    <text evidence="4">Belongs to the enoyl-CoA hydratase/isomerase family.</text>
</comment>
<organism evidence="13 14">
    <name type="scientific">Cichlidogyrus casuarinus</name>
    <dbReference type="NCBI Taxonomy" id="1844966"/>
    <lineage>
        <taxon>Eukaryota</taxon>
        <taxon>Metazoa</taxon>
        <taxon>Spiralia</taxon>
        <taxon>Lophotrochozoa</taxon>
        <taxon>Platyhelminthes</taxon>
        <taxon>Monogenea</taxon>
        <taxon>Monopisthocotylea</taxon>
        <taxon>Dactylogyridea</taxon>
        <taxon>Ancyrocephalidae</taxon>
        <taxon>Cichlidogyrus</taxon>
    </lineage>
</organism>
<dbReference type="PANTHER" id="PTHR43176">
    <property type="entry name" value="3-HYDROXYISOBUTYRYL-COA HYDROLASE-RELATED"/>
    <property type="match status" value="1"/>
</dbReference>
<name>A0ABD2QDX0_9PLAT</name>
<evidence type="ECO:0000256" key="10">
    <source>
        <dbReference type="ARBA" id="ARBA00024871"/>
    </source>
</evidence>
<dbReference type="SUPFAM" id="SSF52096">
    <property type="entry name" value="ClpP/crotonase"/>
    <property type="match status" value="1"/>
</dbReference>
<comment type="pathway">
    <text evidence="3">Amino-acid degradation; L-valine degradation.</text>
</comment>
<dbReference type="NCBIfam" id="NF004127">
    <property type="entry name" value="PRK05617.1"/>
    <property type="match status" value="1"/>
</dbReference>
<evidence type="ECO:0000256" key="7">
    <source>
        <dbReference type="ARBA" id="ARBA00022456"/>
    </source>
</evidence>
<comment type="function">
    <text evidence="10">Hydrolyzes 3-hydroxyisobutyryl-CoA (HIBYL-CoA), a saline catabolite. Has high activity toward isobutyryl-CoA. Could be an isobutyryl-CoA dehydrogenase that functions in valine catabolism. Also hydrolyzes 3-hydroxypropanoyl-CoA.</text>
</comment>
<keyword evidence="9" id="KW-0496">Mitochondrion</keyword>
<dbReference type="Pfam" id="PF16113">
    <property type="entry name" value="ECH_2"/>
    <property type="match status" value="1"/>
</dbReference>
<keyword evidence="7" id="KW-0101">Branched-chain amino acid catabolism</keyword>
<comment type="subcellular location">
    <subcellularLocation>
        <location evidence="2">Mitochondrion</location>
    </subcellularLocation>
</comment>
<comment type="caution">
    <text evidence="13">The sequence shown here is derived from an EMBL/GenBank/DDBJ whole genome shotgun (WGS) entry which is preliminary data.</text>
</comment>
<sequence>MLRYFNVSSTISHVWSKSFRKFSSYSEVILSEVNGCGVITLNRPKVLNALNLNMVRMIYPKMHQWASDPKITHVMIEGMGDKAFCAGGDVTAVVNAAAANDPHASDFFREEYKLNFLIGNYPKPFIALLNGITMGGGVGLSVHGRFRVATERTIFAMPETAIGLFPDVGGGYFLPRLPMPGLGLYLALTGVRLKGSDVFQLGIATSYTLSTHIEKLKSQICQLRIRDVKNSFEEINELILDHHTSVGFSEPDITHHADKIERLFHLPNVPSDGSGIEWIFENLNQDADSGDEWAKMTLATMKQMSPTSLKVTLKQLQEGMKLNLQQVLQMEFRLSQNCLLNGDFPEGVRALLISKDKNPRWNPDSVEKISSATIDNFFGHVEVGPEWQPE</sequence>
<dbReference type="AlphaFoldDB" id="A0ABD2QDX0"/>